<organism evidence="6 7">
    <name type="scientific">Pararoseomonas baculiformis</name>
    <dbReference type="NCBI Taxonomy" id="2820812"/>
    <lineage>
        <taxon>Bacteria</taxon>
        <taxon>Pseudomonadati</taxon>
        <taxon>Pseudomonadota</taxon>
        <taxon>Alphaproteobacteria</taxon>
        <taxon>Acetobacterales</taxon>
        <taxon>Acetobacteraceae</taxon>
        <taxon>Pararoseomonas</taxon>
    </lineage>
</organism>
<evidence type="ECO:0000259" key="5">
    <source>
        <dbReference type="PROSITE" id="PS51462"/>
    </source>
</evidence>
<keyword evidence="3" id="KW-0460">Magnesium</keyword>
<dbReference type="InterPro" id="IPR020084">
    <property type="entry name" value="NUDIX_hydrolase_CS"/>
</dbReference>
<dbReference type="CDD" id="cd02883">
    <property type="entry name" value="NUDIX_Hydrolase"/>
    <property type="match status" value="1"/>
</dbReference>
<proteinExistence type="inferred from homology"/>
<keyword evidence="2 4" id="KW-0378">Hydrolase</keyword>
<dbReference type="InterPro" id="IPR000086">
    <property type="entry name" value="NUDIX_hydrolase_dom"/>
</dbReference>
<evidence type="ECO:0000256" key="4">
    <source>
        <dbReference type="RuleBase" id="RU003476"/>
    </source>
</evidence>
<comment type="similarity">
    <text evidence="4">Belongs to the Nudix hydrolase family.</text>
</comment>
<dbReference type="PROSITE" id="PS51462">
    <property type="entry name" value="NUDIX"/>
    <property type="match status" value="1"/>
</dbReference>
<comment type="cofactor">
    <cofactor evidence="1">
        <name>Mg(2+)</name>
        <dbReference type="ChEBI" id="CHEBI:18420"/>
    </cofactor>
</comment>
<dbReference type="Pfam" id="PF00293">
    <property type="entry name" value="NUDIX"/>
    <property type="match status" value="1"/>
</dbReference>
<dbReference type="RefSeq" id="WP_209381835.1">
    <property type="nucleotide sequence ID" value="NZ_JAGIZB010000042.1"/>
</dbReference>
<name>A0ABS4AKI5_9PROT</name>
<evidence type="ECO:0000256" key="3">
    <source>
        <dbReference type="ARBA" id="ARBA00022842"/>
    </source>
</evidence>
<feature type="domain" description="Nudix hydrolase" evidence="5">
    <location>
        <begin position="8"/>
        <end position="153"/>
    </location>
</feature>
<dbReference type="PANTHER" id="PTHR43046:SF12">
    <property type="entry name" value="GDP-MANNOSE MANNOSYL HYDROLASE"/>
    <property type="match status" value="1"/>
</dbReference>
<reference evidence="6 7" key="1">
    <citation type="submission" date="2021-03" db="EMBL/GenBank/DDBJ databases">
        <authorList>
            <person name="So Y."/>
        </authorList>
    </citation>
    <scope>NUCLEOTIDE SEQUENCE [LARGE SCALE GENOMIC DNA]</scope>
    <source>
        <strain evidence="6 7">SSH11</strain>
    </source>
</reference>
<evidence type="ECO:0000256" key="1">
    <source>
        <dbReference type="ARBA" id="ARBA00001946"/>
    </source>
</evidence>
<keyword evidence="7" id="KW-1185">Reference proteome</keyword>
<evidence type="ECO:0000256" key="2">
    <source>
        <dbReference type="ARBA" id="ARBA00022801"/>
    </source>
</evidence>
<protein>
    <submittedName>
        <fullName evidence="6">NUDIX hydrolase</fullName>
    </submittedName>
</protein>
<evidence type="ECO:0000313" key="7">
    <source>
        <dbReference type="Proteomes" id="UP000681594"/>
    </source>
</evidence>
<sequence length="153" mass="16623">MPRKPARPPRTSCGVVVSDGAHVLLGHATRSVLWDIPKGVAAAGEPFAQAAARELREETGLRVDPAALIDLGVHAYLSGKDLAVFAWQTDAMPDIATLRCTSFIRLPDGGRIPEFDRFAILPWNEALERVGKNLARVLGVLRARPDWPFLPPA</sequence>
<dbReference type="Gene3D" id="3.90.79.10">
    <property type="entry name" value="Nucleoside Triphosphate Pyrophosphohydrolase"/>
    <property type="match status" value="1"/>
</dbReference>
<dbReference type="PROSITE" id="PS00893">
    <property type="entry name" value="NUDIX_BOX"/>
    <property type="match status" value="1"/>
</dbReference>
<evidence type="ECO:0000313" key="6">
    <source>
        <dbReference type="EMBL" id="MBP0447568.1"/>
    </source>
</evidence>
<dbReference type="Proteomes" id="UP000681594">
    <property type="component" value="Unassembled WGS sequence"/>
</dbReference>
<dbReference type="GO" id="GO:0016787">
    <property type="term" value="F:hydrolase activity"/>
    <property type="evidence" value="ECO:0007669"/>
    <property type="project" value="UniProtKB-KW"/>
</dbReference>
<dbReference type="SUPFAM" id="SSF55811">
    <property type="entry name" value="Nudix"/>
    <property type="match status" value="1"/>
</dbReference>
<dbReference type="InterPro" id="IPR015797">
    <property type="entry name" value="NUDIX_hydrolase-like_dom_sf"/>
</dbReference>
<dbReference type="EMBL" id="JAGIZB010000042">
    <property type="protein sequence ID" value="MBP0447568.1"/>
    <property type="molecule type" value="Genomic_DNA"/>
</dbReference>
<gene>
    <name evidence="6" type="ORF">J8J14_22675</name>
</gene>
<accession>A0ABS4AKI5</accession>
<comment type="caution">
    <text evidence="6">The sequence shown here is derived from an EMBL/GenBank/DDBJ whole genome shotgun (WGS) entry which is preliminary data.</text>
</comment>
<dbReference type="PRINTS" id="PR00502">
    <property type="entry name" value="NUDIXFAMILY"/>
</dbReference>
<dbReference type="InterPro" id="IPR020476">
    <property type="entry name" value="Nudix_hydrolase"/>
</dbReference>
<dbReference type="PANTHER" id="PTHR43046">
    <property type="entry name" value="GDP-MANNOSE MANNOSYL HYDROLASE"/>
    <property type="match status" value="1"/>
</dbReference>